<dbReference type="KEGG" id="bon:A361_28415"/>
<gene>
    <name evidence="2" type="ORF">A361_28415</name>
</gene>
<sequence length="306" mass="36201">MIELIVMAIFGVVAYVFYKMMLKEPILPWKEKKVYESDTPSNKKKQKKKKHEVSIEEEPKLFQELFDEVKDISNHMIRFNDNSFTMIAEVEPVNYFLKSQDEQEAIDMVFESWLAAINYPVQFYLQNRFIDISEPVQQMKESMRNSEDLNEAALSFGQSMIDDLQNWQSQTPRYETKRYLIFTHKINAKDISADSAEELEEKLVEKSFAELMRRLNAAKSQLRRAEMNVSLLPTEGIYELLYHTFNRRKAVKNRFKDLVETEKNALYVTAEQTDEHIEAVKEAIEENEFNQEEQRKEDRTEESQAS</sequence>
<dbReference type="Proteomes" id="UP000077856">
    <property type="component" value="Plasmid pBO1"/>
</dbReference>
<reference evidence="2 3" key="1">
    <citation type="submission" date="2016-04" db="EMBL/GenBank/DDBJ databases">
        <title>Complete genome sequence of Bacillus oceanisediminis strain 2691.</title>
        <authorList>
            <person name="Jeong H."/>
            <person name="Kim H.J."/>
            <person name="Lee D.-W."/>
        </authorList>
    </citation>
    <scope>NUCLEOTIDE SEQUENCE [LARGE SCALE GENOMIC DNA]</scope>
    <source>
        <strain evidence="2 3">2691</strain>
        <plasmid evidence="3">pbo1</plasmid>
    </source>
</reference>
<organism evidence="2 3">
    <name type="scientific">Cytobacillus oceanisediminis 2691</name>
    <dbReference type="NCBI Taxonomy" id="1196031"/>
    <lineage>
        <taxon>Bacteria</taxon>
        <taxon>Bacillati</taxon>
        <taxon>Bacillota</taxon>
        <taxon>Bacilli</taxon>
        <taxon>Bacillales</taxon>
        <taxon>Bacillaceae</taxon>
        <taxon>Cytobacillus</taxon>
    </lineage>
</organism>
<evidence type="ECO:0000313" key="3">
    <source>
        <dbReference type="Proteomes" id="UP000077856"/>
    </source>
</evidence>
<proteinExistence type="predicted"/>
<geneLocation type="plasmid" evidence="3">
    <name>pbo1</name>
</geneLocation>
<dbReference type="AlphaFoldDB" id="A0A160MIZ7"/>
<accession>A0A160MIZ7</accession>
<dbReference type="eggNOG" id="ENOG50336S4">
    <property type="taxonomic scope" value="Bacteria"/>
</dbReference>
<evidence type="ECO:0008006" key="4">
    <source>
        <dbReference type="Google" id="ProtNLM"/>
    </source>
</evidence>
<dbReference type="RefSeq" id="WP_019380453.1">
    <property type="nucleotide sequence ID" value="NZ_CP015507.1"/>
</dbReference>
<evidence type="ECO:0000256" key="1">
    <source>
        <dbReference type="SAM" id="MobiDB-lite"/>
    </source>
</evidence>
<keyword evidence="2" id="KW-0614">Plasmid</keyword>
<feature type="region of interest" description="Disordered" evidence="1">
    <location>
        <begin position="282"/>
        <end position="306"/>
    </location>
</feature>
<feature type="compositionally biased region" description="Basic and acidic residues" evidence="1">
    <location>
        <begin position="292"/>
        <end position="306"/>
    </location>
</feature>
<name>A0A160MIZ7_9BACI</name>
<dbReference type="EMBL" id="CP015507">
    <property type="protein sequence ID" value="AND43094.1"/>
    <property type="molecule type" value="Genomic_DNA"/>
</dbReference>
<protein>
    <recommendedName>
        <fullName evidence="4">PXO1-76</fullName>
    </recommendedName>
</protein>
<evidence type="ECO:0000313" key="2">
    <source>
        <dbReference type="EMBL" id="AND43094.1"/>
    </source>
</evidence>